<comment type="catalytic activity">
    <reaction evidence="1">
        <text>Hydrolysis of alpha-(2-&gt;3)-, alpha-(2-&gt;6)-, alpha-(2-&gt;8)- glycosidic linkages of terminal sialic acid residues in oligosaccharides, glycoproteins, glycolipids, colominic acid and synthetic substrates.</text>
        <dbReference type="EC" id="3.2.1.18"/>
    </reaction>
</comment>
<dbReference type="PANTHER" id="PTHR10628:SF30">
    <property type="entry name" value="EXO-ALPHA-SIALIDASE"/>
    <property type="match status" value="1"/>
</dbReference>
<dbReference type="GO" id="GO:0004308">
    <property type="term" value="F:exo-alpha-sialidase activity"/>
    <property type="evidence" value="ECO:0007669"/>
    <property type="project" value="UniProtKB-EC"/>
</dbReference>
<dbReference type="Proteomes" id="UP000043763">
    <property type="component" value="Unassembled WGS sequence"/>
</dbReference>
<dbReference type="SUPFAM" id="SSF50939">
    <property type="entry name" value="Sialidases"/>
    <property type="match status" value="1"/>
</dbReference>
<evidence type="ECO:0000313" key="6">
    <source>
        <dbReference type="EMBL" id="CRF32965.1"/>
    </source>
</evidence>
<evidence type="ECO:0000256" key="3">
    <source>
        <dbReference type="ARBA" id="ARBA00012733"/>
    </source>
</evidence>
<dbReference type="PANTHER" id="PTHR10628">
    <property type="entry name" value="SIALIDASE"/>
    <property type="match status" value="1"/>
</dbReference>
<evidence type="ECO:0000256" key="1">
    <source>
        <dbReference type="ARBA" id="ARBA00000427"/>
    </source>
</evidence>
<feature type="region of interest" description="Disordered" evidence="4">
    <location>
        <begin position="35"/>
        <end position="61"/>
    </location>
</feature>
<dbReference type="InterPro" id="IPR036278">
    <property type="entry name" value="Sialidase_sf"/>
</dbReference>
<organism evidence="6 7">
    <name type="scientific">Brachyspira suanatina</name>
    <dbReference type="NCBI Taxonomy" id="381802"/>
    <lineage>
        <taxon>Bacteria</taxon>
        <taxon>Pseudomonadati</taxon>
        <taxon>Spirochaetota</taxon>
        <taxon>Spirochaetia</taxon>
        <taxon>Brachyspirales</taxon>
        <taxon>Brachyspiraceae</taxon>
        <taxon>Brachyspira</taxon>
    </lineage>
</organism>
<evidence type="ECO:0000313" key="7">
    <source>
        <dbReference type="Proteomes" id="UP000043763"/>
    </source>
</evidence>
<evidence type="ECO:0000256" key="2">
    <source>
        <dbReference type="ARBA" id="ARBA00009348"/>
    </source>
</evidence>
<dbReference type="GO" id="GO:0009313">
    <property type="term" value="P:oligosaccharide catabolic process"/>
    <property type="evidence" value="ECO:0007669"/>
    <property type="project" value="TreeGrafter"/>
</dbReference>
<name>A0A0G4K6A4_9SPIR</name>
<keyword evidence="7" id="KW-1185">Reference proteome</keyword>
<dbReference type="GO" id="GO:0006689">
    <property type="term" value="P:ganglioside catabolic process"/>
    <property type="evidence" value="ECO:0007669"/>
    <property type="project" value="TreeGrafter"/>
</dbReference>
<dbReference type="PROSITE" id="PS51257">
    <property type="entry name" value="PROKAR_LIPOPROTEIN"/>
    <property type="match status" value="1"/>
</dbReference>
<accession>A0A0G4K6A4</accession>
<evidence type="ECO:0000259" key="5">
    <source>
        <dbReference type="Pfam" id="PF13088"/>
    </source>
</evidence>
<feature type="domain" description="Sialidase" evidence="5">
    <location>
        <begin position="129"/>
        <end position="412"/>
    </location>
</feature>
<comment type="similarity">
    <text evidence="2">Belongs to the glycosyl hydrolase 33 family.</text>
</comment>
<dbReference type="CDD" id="cd15482">
    <property type="entry name" value="Sialidase_non-viral"/>
    <property type="match status" value="1"/>
</dbReference>
<dbReference type="AlphaFoldDB" id="A0A0G4K6A4"/>
<dbReference type="EC" id="3.2.1.18" evidence="3"/>
<dbReference type="Pfam" id="PF13088">
    <property type="entry name" value="BNR_2"/>
    <property type="match status" value="1"/>
</dbReference>
<dbReference type="GO" id="GO:0016020">
    <property type="term" value="C:membrane"/>
    <property type="evidence" value="ECO:0007669"/>
    <property type="project" value="TreeGrafter"/>
</dbReference>
<dbReference type="RefSeq" id="WP_245158056.1">
    <property type="nucleotide sequence ID" value="NZ_CVLB01000001.1"/>
</dbReference>
<dbReference type="GO" id="GO:0005737">
    <property type="term" value="C:cytoplasm"/>
    <property type="evidence" value="ECO:0007669"/>
    <property type="project" value="TreeGrafter"/>
</dbReference>
<evidence type="ECO:0000256" key="4">
    <source>
        <dbReference type="SAM" id="MobiDB-lite"/>
    </source>
</evidence>
<sequence length="469" mass="51571">MKKKCFILLICVVIGLLVFGAVSCSKRLNPFIPNSGSGNGGGEITPPIDPPDGGGENDPEWFLPPEKQVKPFMKTEVLFESKIENNQTNKPLKIYRIPGITVSEKNTIIAVADYRKNSYRDVGFSGSQAIDIVVRRSEDGGINWGPEIIIPPLAKNNRESHGDSLFFSCKNGDLVVLCAAGGAYRQDPGFGGSKIMISRSTDDGLTWSDWELAKGDINDFGHGKLAGYDRGFAASGTGARLFNGTLMGAMLVNKGTADTTAAAAVIVSEDNGNTWYVRSIAKRKSGTQNEPKVVTQLNDGRILLSVRSGKVGNQRVWFKSAADVGSKWNEINPKGNFYDGNCNAEGILFTSTLEGYNKNRLIHLALNSPFGRRDLTAFISYDEGESWKKLRMLNNGGRAGYAALARLKDGTIVSLAEEQAGQGFPETKDYVDLYNIVFRRFNLRWLTENLPESEKDFYTPPNQALRRRW</sequence>
<dbReference type="EMBL" id="CVLB01000001">
    <property type="protein sequence ID" value="CRF32965.1"/>
    <property type="molecule type" value="Genomic_DNA"/>
</dbReference>
<dbReference type="Gene3D" id="2.120.10.10">
    <property type="match status" value="1"/>
</dbReference>
<dbReference type="InterPro" id="IPR011040">
    <property type="entry name" value="Sialidase"/>
</dbReference>
<proteinExistence type="inferred from homology"/>
<protein>
    <recommendedName>
        <fullName evidence="3">exo-alpha-sialidase</fullName>
        <ecNumber evidence="3">3.2.1.18</ecNumber>
    </recommendedName>
</protein>
<dbReference type="InterPro" id="IPR026856">
    <property type="entry name" value="Sialidase_fam"/>
</dbReference>
<gene>
    <name evidence="6" type="ORF">BRSU_1138</name>
</gene>
<reference evidence="7" key="1">
    <citation type="submission" date="2015-04" db="EMBL/GenBank/DDBJ databases">
        <authorList>
            <person name="Mushtaq Mamoona"/>
        </authorList>
    </citation>
    <scope>NUCLEOTIDE SEQUENCE [LARGE SCALE GENOMIC DNA]</scope>
    <source>
        <strain evidence="7">AN4859/03</strain>
    </source>
</reference>